<dbReference type="EMBL" id="JABBWM010000144">
    <property type="protein sequence ID" value="KAG2086545.1"/>
    <property type="molecule type" value="Genomic_DNA"/>
</dbReference>
<dbReference type="PANTHER" id="PTHR24096">
    <property type="entry name" value="LONG-CHAIN-FATTY-ACID--COA LIGASE"/>
    <property type="match status" value="1"/>
</dbReference>
<gene>
    <name evidence="5" type="ORF">F5147DRAFT_659200</name>
</gene>
<comment type="similarity">
    <text evidence="1">Belongs to the ATP-dependent AMP-binding enzyme family.</text>
</comment>
<dbReference type="InterPro" id="IPR045851">
    <property type="entry name" value="AMP-bd_C_sf"/>
</dbReference>
<reference evidence="5" key="1">
    <citation type="journal article" date="2020" name="New Phytol.">
        <title>Comparative genomics reveals dynamic genome evolution in host specialist ectomycorrhizal fungi.</title>
        <authorList>
            <person name="Lofgren L.A."/>
            <person name="Nguyen N.H."/>
            <person name="Vilgalys R."/>
            <person name="Ruytinx J."/>
            <person name="Liao H.L."/>
            <person name="Branco S."/>
            <person name="Kuo A."/>
            <person name="LaButti K."/>
            <person name="Lipzen A."/>
            <person name="Andreopoulos W."/>
            <person name="Pangilinan J."/>
            <person name="Riley R."/>
            <person name="Hundley H."/>
            <person name="Na H."/>
            <person name="Barry K."/>
            <person name="Grigoriev I.V."/>
            <person name="Stajich J.E."/>
            <person name="Kennedy P.G."/>
        </authorList>
    </citation>
    <scope>NUCLEOTIDE SEQUENCE</scope>
    <source>
        <strain evidence="5">FC423</strain>
    </source>
</reference>
<dbReference type="InterPro" id="IPR042099">
    <property type="entry name" value="ANL_N_sf"/>
</dbReference>
<evidence type="ECO:0000256" key="2">
    <source>
        <dbReference type="ARBA" id="ARBA00022598"/>
    </source>
</evidence>
<dbReference type="Gene3D" id="3.40.50.12780">
    <property type="entry name" value="N-terminal domain of ligase-like"/>
    <property type="match status" value="1"/>
</dbReference>
<dbReference type="InterPro" id="IPR000873">
    <property type="entry name" value="AMP-dep_synth/lig_dom"/>
</dbReference>
<comment type="caution">
    <text evidence="5">The sequence shown here is derived from an EMBL/GenBank/DDBJ whole genome shotgun (WGS) entry which is preliminary data.</text>
</comment>
<dbReference type="PROSITE" id="PS00455">
    <property type="entry name" value="AMP_BINDING"/>
    <property type="match status" value="1"/>
</dbReference>
<keyword evidence="2" id="KW-0436">Ligase</keyword>
<dbReference type="GeneID" id="64696818"/>
<accession>A0A9P7ESQ4</accession>
<dbReference type="OrthoDB" id="1898221at2759"/>
<dbReference type="RefSeq" id="XP_041284940.1">
    <property type="nucleotide sequence ID" value="XM_041434559.1"/>
</dbReference>
<dbReference type="InterPro" id="IPR025110">
    <property type="entry name" value="AMP-bd_C"/>
</dbReference>
<evidence type="ECO:0000256" key="1">
    <source>
        <dbReference type="ARBA" id="ARBA00006432"/>
    </source>
</evidence>
<keyword evidence="6" id="KW-1185">Reference proteome</keyword>
<name>A0A9P7ESQ4_9AGAM</name>
<dbReference type="GO" id="GO:0016405">
    <property type="term" value="F:CoA-ligase activity"/>
    <property type="evidence" value="ECO:0007669"/>
    <property type="project" value="TreeGrafter"/>
</dbReference>
<dbReference type="PANTHER" id="PTHR24096:SF149">
    <property type="entry name" value="AMP-BINDING DOMAIN-CONTAINING PROTEIN-RELATED"/>
    <property type="match status" value="1"/>
</dbReference>
<dbReference type="Proteomes" id="UP000823399">
    <property type="component" value="Unassembled WGS sequence"/>
</dbReference>
<dbReference type="Gene3D" id="3.30.300.30">
    <property type="match status" value="1"/>
</dbReference>
<organism evidence="5 6">
    <name type="scientific">Suillus discolor</name>
    <dbReference type="NCBI Taxonomy" id="1912936"/>
    <lineage>
        <taxon>Eukaryota</taxon>
        <taxon>Fungi</taxon>
        <taxon>Dikarya</taxon>
        <taxon>Basidiomycota</taxon>
        <taxon>Agaricomycotina</taxon>
        <taxon>Agaricomycetes</taxon>
        <taxon>Agaricomycetidae</taxon>
        <taxon>Boletales</taxon>
        <taxon>Suillineae</taxon>
        <taxon>Suillaceae</taxon>
        <taxon>Suillus</taxon>
    </lineage>
</organism>
<evidence type="ECO:0008006" key="7">
    <source>
        <dbReference type="Google" id="ProtNLM"/>
    </source>
</evidence>
<evidence type="ECO:0000313" key="5">
    <source>
        <dbReference type="EMBL" id="KAG2086545.1"/>
    </source>
</evidence>
<feature type="domain" description="AMP-binding enzyme C-terminal" evidence="4">
    <location>
        <begin position="467"/>
        <end position="552"/>
    </location>
</feature>
<dbReference type="Pfam" id="PF00501">
    <property type="entry name" value="AMP-binding"/>
    <property type="match status" value="1"/>
</dbReference>
<evidence type="ECO:0000313" key="6">
    <source>
        <dbReference type="Proteomes" id="UP000823399"/>
    </source>
</evidence>
<proteinExistence type="inferred from homology"/>
<feature type="domain" description="AMP-dependent synthetase/ligase" evidence="3">
    <location>
        <begin position="29"/>
        <end position="416"/>
    </location>
</feature>
<evidence type="ECO:0000259" key="4">
    <source>
        <dbReference type="Pfam" id="PF13193"/>
    </source>
</evidence>
<dbReference type="SUPFAM" id="SSF56801">
    <property type="entry name" value="Acetyl-CoA synthetase-like"/>
    <property type="match status" value="1"/>
</dbReference>
<sequence>MYHKSMFPDLPVVPETNVHHLLFNRPEQKSWPDYTLYVNATTGKRWSFRQFVERVRDGATALGADVDQGGLGISLGNGEIVGILSENCLTQDYIALLHSLMAITVPFAMISGYSTPFEFKHAVSLSRATRIFVSPSLLPLALTSGLPDDRIYVLEGDIEGRLSYDDLVNRTRRNRIPRVPVKHAARDTLAYLVFSSGTSGLPKAVMISHGNLTNSLLQVKVVTEEVNKFQKPPVWNGPNGMQVLFNVLPIHHTYGLHISCFRVFFSPLTVVLLPKWDAKAFLNAIPKYRATTLYLVPSLVHQLVHRPEFKAADLSTVQVVNCGAAYLPTSLSEALLSRFPNLERIGEGYGMSESTISIANKPVPGLLDGRAKNKPGSTGVLLPGIEVKVMREDGTLAGVNEPGELHVRSGCVALGYSNNPKATKETFVDGWLRTGDRIRIDEDGVLFFEDRAKDTLKVSGFQVSPVEIENTLLVHPDKLIIDASVAGVSGGRTIDERIPRAWVVLSAEGRRLGAAATIAKLDAWVRESLSKYKWLRGGIEVVDMIPKSPTGKVLRRQLVDKYERGQKAQVMAKL</sequence>
<evidence type="ECO:0000259" key="3">
    <source>
        <dbReference type="Pfam" id="PF00501"/>
    </source>
</evidence>
<protein>
    <recommendedName>
        <fullName evidence="7">Acetyl-CoA synthetase-like protein</fullName>
    </recommendedName>
</protein>
<dbReference type="Pfam" id="PF13193">
    <property type="entry name" value="AMP-binding_C"/>
    <property type="match status" value="1"/>
</dbReference>
<dbReference type="InterPro" id="IPR020845">
    <property type="entry name" value="AMP-binding_CS"/>
</dbReference>
<dbReference type="AlphaFoldDB" id="A0A9P7ESQ4"/>